<feature type="transmembrane region" description="Helical" evidence="5">
    <location>
        <begin position="90"/>
        <end position="115"/>
    </location>
</feature>
<evidence type="ECO:0000259" key="6">
    <source>
        <dbReference type="Pfam" id="PF01284"/>
    </source>
</evidence>
<protein>
    <recommendedName>
        <fullName evidence="6">MARVEL domain-containing protein</fullName>
    </recommendedName>
</protein>
<dbReference type="PANTHER" id="PTHR37451">
    <property type="entry name" value="MARVEL DOMAIN"/>
    <property type="match status" value="1"/>
</dbReference>
<evidence type="ECO:0000256" key="1">
    <source>
        <dbReference type="ARBA" id="ARBA00004141"/>
    </source>
</evidence>
<dbReference type="Pfam" id="PF01284">
    <property type="entry name" value="MARVEL"/>
    <property type="match status" value="1"/>
</dbReference>
<keyword evidence="8" id="KW-1185">Reference proteome</keyword>
<keyword evidence="4 5" id="KW-0472">Membrane</keyword>
<proteinExistence type="predicted"/>
<comment type="subcellular location">
    <subcellularLocation>
        <location evidence="1">Membrane</location>
        <topology evidence="1">Multi-pass membrane protein</topology>
    </subcellularLocation>
</comment>
<evidence type="ECO:0000313" key="8">
    <source>
        <dbReference type="Proteomes" id="UP001642405"/>
    </source>
</evidence>
<feature type="transmembrane region" description="Helical" evidence="5">
    <location>
        <begin position="60"/>
        <end position="83"/>
    </location>
</feature>
<keyword evidence="2 5" id="KW-0812">Transmembrane</keyword>
<evidence type="ECO:0000256" key="5">
    <source>
        <dbReference type="SAM" id="Phobius"/>
    </source>
</evidence>
<feature type="domain" description="MARVEL" evidence="6">
    <location>
        <begin position="11"/>
        <end position="152"/>
    </location>
</feature>
<name>A0ABP0BQ59_9PEZI</name>
<keyword evidence="3 5" id="KW-1133">Transmembrane helix</keyword>
<evidence type="ECO:0000256" key="2">
    <source>
        <dbReference type="ARBA" id="ARBA00022692"/>
    </source>
</evidence>
<comment type="caution">
    <text evidence="7">The sequence shown here is derived from an EMBL/GenBank/DDBJ whole genome shotgun (WGS) entry which is preliminary data.</text>
</comment>
<accession>A0ABP0BQ59</accession>
<organism evidence="7 8">
    <name type="scientific">Sporothrix curviconia</name>
    <dbReference type="NCBI Taxonomy" id="1260050"/>
    <lineage>
        <taxon>Eukaryota</taxon>
        <taxon>Fungi</taxon>
        <taxon>Dikarya</taxon>
        <taxon>Ascomycota</taxon>
        <taxon>Pezizomycotina</taxon>
        <taxon>Sordariomycetes</taxon>
        <taxon>Sordariomycetidae</taxon>
        <taxon>Ophiostomatales</taxon>
        <taxon>Ophiostomataceae</taxon>
        <taxon>Sporothrix</taxon>
    </lineage>
</organism>
<sequence>MLDNIAASLSANVALRALQAIFAVIVLGTDAYSVHVFRGHVVNEEFVFGNFTDYLGVPDAWSFLLFCSGWTILGVIFLVVAGIHYAGHRIIGYLSVAVETIALLSWLAGFVAVAVNIGTTDCPAEEHGCGAITAATVFGGLEWLLFVMTTLLTTKLVFNAPRRTSKAEATTSTPGPEMTTV</sequence>
<evidence type="ECO:0000313" key="7">
    <source>
        <dbReference type="EMBL" id="CAK7221324.1"/>
    </source>
</evidence>
<feature type="transmembrane region" description="Helical" evidence="5">
    <location>
        <begin position="135"/>
        <end position="158"/>
    </location>
</feature>
<dbReference type="PANTHER" id="PTHR37451:SF1">
    <property type="entry name" value="MARVEL DOMAIN-CONTAINING PROTEIN"/>
    <property type="match status" value="1"/>
</dbReference>
<dbReference type="InterPro" id="IPR008253">
    <property type="entry name" value="Marvel"/>
</dbReference>
<gene>
    <name evidence="7" type="ORF">SCUCBS95973_004455</name>
</gene>
<reference evidence="7 8" key="1">
    <citation type="submission" date="2024-01" db="EMBL/GenBank/DDBJ databases">
        <authorList>
            <person name="Allen C."/>
            <person name="Tagirdzhanova G."/>
        </authorList>
    </citation>
    <scope>NUCLEOTIDE SEQUENCE [LARGE SCALE GENOMIC DNA]</scope>
</reference>
<dbReference type="Proteomes" id="UP001642405">
    <property type="component" value="Unassembled WGS sequence"/>
</dbReference>
<evidence type="ECO:0000256" key="3">
    <source>
        <dbReference type="ARBA" id="ARBA00022989"/>
    </source>
</evidence>
<evidence type="ECO:0000256" key="4">
    <source>
        <dbReference type="ARBA" id="ARBA00023136"/>
    </source>
</evidence>
<dbReference type="EMBL" id="CAWUHB010000022">
    <property type="protein sequence ID" value="CAK7221324.1"/>
    <property type="molecule type" value="Genomic_DNA"/>
</dbReference>